<dbReference type="SUPFAM" id="SSF51735">
    <property type="entry name" value="NAD(P)-binding Rossmann-fold domains"/>
    <property type="match status" value="1"/>
</dbReference>
<dbReference type="Gene3D" id="3.90.180.10">
    <property type="entry name" value="Medium-chain alcohol dehydrogenases, catalytic domain"/>
    <property type="match status" value="1"/>
</dbReference>
<organism evidence="3 4">
    <name type="scientific">Nesterenkonia xinjiangensis</name>
    <dbReference type="NCBI Taxonomy" id="225327"/>
    <lineage>
        <taxon>Bacteria</taxon>
        <taxon>Bacillati</taxon>
        <taxon>Actinomycetota</taxon>
        <taxon>Actinomycetes</taxon>
        <taxon>Micrococcales</taxon>
        <taxon>Micrococcaceae</taxon>
        <taxon>Nesterenkonia</taxon>
    </lineage>
</organism>
<evidence type="ECO:0000259" key="2">
    <source>
        <dbReference type="SMART" id="SM00829"/>
    </source>
</evidence>
<dbReference type="InterPro" id="IPR051603">
    <property type="entry name" value="Zinc-ADH_QOR/CCCR"/>
</dbReference>
<dbReference type="RefSeq" id="WP_218881884.1">
    <property type="nucleotide sequence ID" value="NZ_BAAALL010000004.1"/>
</dbReference>
<dbReference type="InterPro" id="IPR011032">
    <property type="entry name" value="GroES-like_sf"/>
</dbReference>
<dbReference type="GO" id="GO:0016491">
    <property type="term" value="F:oxidoreductase activity"/>
    <property type="evidence" value="ECO:0007669"/>
    <property type="project" value="InterPro"/>
</dbReference>
<proteinExistence type="predicted"/>
<dbReference type="Gene3D" id="3.40.50.720">
    <property type="entry name" value="NAD(P)-binding Rossmann-like Domain"/>
    <property type="match status" value="1"/>
</dbReference>
<evidence type="ECO:0000313" key="4">
    <source>
        <dbReference type="Proteomes" id="UP000535437"/>
    </source>
</evidence>
<feature type="domain" description="Enoyl reductase (ER)" evidence="2">
    <location>
        <begin position="14"/>
        <end position="303"/>
    </location>
</feature>
<reference evidence="3 4" key="1">
    <citation type="submission" date="2020-07" db="EMBL/GenBank/DDBJ databases">
        <title>Sequencing the genomes of 1000 actinobacteria strains.</title>
        <authorList>
            <person name="Klenk H.-P."/>
        </authorList>
    </citation>
    <scope>NUCLEOTIDE SEQUENCE [LARGE SCALE GENOMIC DNA]</scope>
    <source>
        <strain evidence="3 4">DSM 15475</strain>
    </source>
</reference>
<dbReference type="InterPro" id="IPR013154">
    <property type="entry name" value="ADH-like_N"/>
</dbReference>
<dbReference type="Pfam" id="PF08240">
    <property type="entry name" value="ADH_N"/>
    <property type="match status" value="1"/>
</dbReference>
<dbReference type="SUPFAM" id="SSF50129">
    <property type="entry name" value="GroES-like"/>
    <property type="match status" value="1"/>
</dbReference>
<dbReference type="Pfam" id="PF13602">
    <property type="entry name" value="ADH_zinc_N_2"/>
    <property type="match status" value="1"/>
</dbReference>
<dbReference type="EMBL" id="JACCFY010000001">
    <property type="protein sequence ID" value="NYJ77574.1"/>
    <property type="molecule type" value="Genomic_DNA"/>
</dbReference>
<sequence length="309" mass="33242">MNATMRAAAIDAFGPPERLQVRELPRPVMADDDVLVRVRAAGVQLTDAAVRAGWTPPGAVIRLPQILGNEFSGTVEEVGEGVTRFRPGDEVLGFRLLGCYAEYVAVPESQVVMKPRTVGWHAAGALSASGQTAHTAFEDLAVERGDVVLVHGAAGGVGTVFTQLAVQAGATVVGTASQENHDYLRSLGAIPVAYGPGQRDRIRSHLPRADAAFDAAGHQNLRDAVHFVADRQRIATIVDMPLAQELGCRIVRSRRSARRLADLVDRLDRGVLRIHVRRRYPLDAVADAHRDVESGHGRGKVLLDISEEA</sequence>
<dbReference type="InterPro" id="IPR036291">
    <property type="entry name" value="NAD(P)-bd_dom_sf"/>
</dbReference>
<evidence type="ECO:0000256" key="1">
    <source>
        <dbReference type="ARBA" id="ARBA00022857"/>
    </source>
</evidence>
<dbReference type="InterPro" id="IPR020843">
    <property type="entry name" value="ER"/>
</dbReference>
<dbReference type="AlphaFoldDB" id="A0A7Z0GLD0"/>
<dbReference type="PANTHER" id="PTHR44154">
    <property type="entry name" value="QUINONE OXIDOREDUCTASE"/>
    <property type="match status" value="1"/>
</dbReference>
<dbReference type="Proteomes" id="UP000535437">
    <property type="component" value="Unassembled WGS sequence"/>
</dbReference>
<comment type="caution">
    <text evidence="3">The sequence shown here is derived from an EMBL/GenBank/DDBJ whole genome shotgun (WGS) entry which is preliminary data.</text>
</comment>
<evidence type="ECO:0000313" key="3">
    <source>
        <dbReference type="EMBL" id="NYJ77574.1"/>
    </source>
</evidence>
<gene>
    <name evidence="3" type="ORF">HNR09_000985</name>
</gene>
<protein>
    <submittedName>
        <fullName evidence="3">NADPH:quinone reductase-like Zn-dependent oxidoreductase</fullName>
    </submittedName>
</protein>
<dbReference type="PANTHER" id="PTHR44154:SF1">
    <property type="entry name" value="QUINONE OXIDOREDUCTASE"/>
    <property type="match status" value="1"/>
</dbReference>
<accession>A0A7Z0GLD0</accession>
<dbReference type="CDD" id="cd05289">
    <property type="entry name" value="MDR_like_2"/>
    <property type="match status" value="1"/>
</dbReference>
<dbReference type="SMART" id="SM00829">
    <property type="entry name" value="PKS_ER"/>
    <property type="match status" value="1"/>
</dbReference>
<keyword evidence="1" id="KW-0521">NADP</keyword>
<name>A0A7Z0GLD0_9MICC</name>
<keyword evidence="4" id="KW-1185">Reference proteome</keyword>